<feature type="transmembrane region" description="Helical" evidence="7">
    <location>
        <begin position="176"/>
        <end position="200"/>
    </location>
</feature>
<comment type="similarity">
    <text evidence="5">Belongs to the SAT4 family.</text>
</comment>
<feature type="transmembrane region" description="Helical" evidence="7">
    <location>
        <begin position="94"/>
        <end position="118"/>
    </location>
</feature>
<feature type="region of interest" description="Disordered" evidence="6">
    <location>
        <begin position="288"/>
        <end position="326"/>
    </location>
</feature>
<dbReference type="PANTHER" id="PTHR33048:SF47">
    <property type="entry name" value="INTEGRAL MEMBRANE PROTEIN-RELATED"/>
    <property type="match status" value="1"/>
</dbReference>
<dbReference type="Proteomes" id="UP000799444">
    <property type="component" value="Unassembled WGS sequence"/>
</dbReference>
<feature type="transmembrane region" description="Helical" evidence="7">
    <location>
        <begin position="138"/>
        <end position="161"/>
    </location>
</feature>
<sequence>MAPNVGLGTEGPDQRGWTLWIVSVVGVVLSAVFVGARILQRIVVTGLGMDDYVIIAALVASGLLSLAECQAVVYGYGRKYSELSPETRITARKWFYIAQVFYKTVPTLNKVSVVCLYYRIFGVSSKWFRNACHVANAFIISAGFAFTVATVFQCTPIAAFWDKSIHPFRCFQNEPWWISFSVVQIVTDFALLALPLREVLRLSMTKAEKIGLCFVFGTGLFVTFASIFRATTIAASASDPDPTRGPLPATVWSVIEVNAGIICACLPMLRHPFLKFFGPLFGSRNGRSTQRSYQLTSRSHQHSGALHSGKAGPTDELSELERESEERIMGISSGQAGIASGRHSPEGALGGGIMIKNEFSVTRSMSPEGRKGHTDKSEPESVNEDKESGRSTFLHV</sequence>
<keyword evidence="2 7" id="KW-0812">Transmembrane</keyword>
<evidence type="ECO:0000256" key="1">
    <source>
        <dbReference type="ARBA" id="ARBA00004141"/>
    </source>
</evidence>
<comment type="caution">
    <text evidence="9">The sequence shown here is derived from an EMBL/GenBank/DDBJ whole genome shotgun (WGS) entry which is preliminary data.</text>
</comment>
<dbReference type="PANTHER" id="PTHR33048">
    <property type="entry name" value="PTH11-LIKE INTEGRAL MEMBRANE PROTEIN (AFU_ORTHOLOGUE AFUA_5G11245)"/>
    <property type="match status" value="1"/>
</dbReference>
<organism evidence="9 10">
    <name type="scientific">Polyplosphaeria fusca</name>
    <dbReference type="NCBI Taxonomy" id="682080"/>
    <lineage>
        <taxon>Eukaryota</taxon>
        <taxon>Fungi</taxon>
        <taxon>Dikarya</taxon>
        <taxon>Ascomycota</taxon>
        <taxon>Pezizomycotina</taxon>
        <taxon>Dothideomycetes</taxon>
        <taxon>Pleosporomycetidae</taxon>
        <taxon>Pleosporales</taxon>
        <taxon>Tetraplosphaeriaceae</taxon>
        <taxon>Polyplosphaeria</taxon>
    </lineage>
</organism>
<dbReference type="EMBL" id="ML996113">
    <property type="protein sequence ID" value="KAF2737759.1"/>
    <property type="molecule type" value="Genomic_DNA"/>
</dbReference>
<comment type="subcellular location">
    <subcellularLocation>
        <location evidence="1">Membrane</location>
        <topology evidence="1">Multi-pass membrane protein</topology>
    </subcellularLocation>
</comment>
<evidence type="ECO:0000256" key="4">
    <source>
        <dbReference type="ARBA" id="ARBA00023136"/>
    </source>
</evidence>
<evidence type="ECO:0000256" key="6">
    <source>
        <dbReference type="SAM" id="MobiDB-lite"/>
    </source>
</evidence>
<dbReference type="Pfam" id="PF20684">
    <property type="entry name" value="Fung_rhodopsin"/>
    <property type="match status" value="1"/>
</dbReference>
<feature type="transmembrane region" description="Helical" evidence="7">
    <location>
        <begin position="249"/>
        <end position="269"/>
    </location>
</feature>
<dbReference type="InterPro" id="IPR049326">
    <property type="entry name" value="Rhodopsin_dom_fungi"/>
</dbReference>
<feature type="domain" description="Rhodopsin" evidence="8">
    <location>
        <begin position="36"/>
        <end position="273"/>
    </location>
</feature>
<evidence type="ECO:0000256" key="5">
    <source>
        <dbReference type="ARBA" id="ARBA00038359"/>
    </source>
</evidence>
<evidence type="ECO:0000256" key="7">
    <source>
        <dbReference type="SAM" id="Phobius"/>
    </source>
</evidence>
<evidence type="ECO:0000256" key="2">
    <source>
        <dbReference type="ARBA" id="ARBA00022692"/>
    </source>
</evidence>
<dbReference type="OrthoDB" id="5278984at2759"/>
<feature type="transmembrane region" description="Helical" evidence="7">
    <location>
        <begin position="212"/>
        <end position="237"/>
    </location>
</feature>
<keyword evidence="10" id="KW-1185">Reference proteome</keyword>
<dbReference type="AlphaFoldDB" id="A0A9P4V4H6"/>
<reference evidence="9" key="1">
    <citation type="journal article" date="2020" name="Stud. Mycol.">
        <title>101 Dothideomycetes genomes: a test case for predicting lifestyles and emergence of pathogens.</title>
        <authorList>
            <person name="Haridas S."/>
            <person name="Albert R."/>
            <person name="Binder M."/>
            <person name="Bloem J."/>
            <person name="Labutti K."/>
            <person name="Salamov A."/>
            <person name="Andreopoulos B."/>
            <person name="Baker S."/>
            <person name="Barry K."/>
            <person name="Bills G."/>
            <person name="Bluhm B."/>
            <person name="Cannon C."/>
            <person name="Castanera R."/>
            <person name="Culley D."/>
            <person name="Daum C."/>
            <person name="Ezra D."/>
            <person name="Gonzalez J."/>
            <person name="Henrissat B."/>
            <person name="Kuo A."/>
            <person name="Liang C."/>
            <person name="Lipzen A."/>
            <person name="Lutzoni F."/>
            <person name="Magnuson J."/>
            <person name="Mondo S."/>
            <person name="Nolan M."/>
            <person name="Ohm R."/>
            <person name="Pangilinan J."/>
            <person name="Park H.-J."/>
            <person name="Ramirez L."/>
            <person name="Alfaro M."/>
            <person name="Sun H."/>
            <person name="Tritt A."/>
            <person name="Yoshinaga Y."/>
            <person name="Zwiers L.-H."/>
            <person name="Turgeon B."/>
            <person name="Goodwin S."/>
            <person name="Spatafora J."/>
            <person name="Crous P."/>
            <person name="Grigoriev I."/>
        </authorList>
    </citation>
    <scope>NUCLEOTIDE SEQUENCE</scope>
    <source>
        <strain evidence="9">CBS 125425</strain>
    </source>
</reference>
<keyword evidence="4 7" id="KW-0472">Membrane</keyword>
<feature type="region of interest" description="Disordered" evidence="6">
    <location>
        <begin position="333"/>
        <end position="352"/>
    </location>
</feature>
<feature type="compositionally biased region" description="Basic and acidic residues" evidence="6">
    <location>
        <begin position="368"/>
        <end position="389"/>
    </location>
</feature>
<evidence type="ECO:0000313" key="9">
    <source>
        <dbReference type="EMBL" id="KAF2737759.1"/>
    </source>
</evidence>
<feature type="compositionally biased region" description="Polar residues" evidence="6">
    <location>
        <begin position="288"/>
        <end position="298"/>
    </location>
</feature>
<protein>
    <recommendedName>
        <fullName evidence="8">Rhodopsin domain-containing protein</fullName>
    </recommendedName>
</protein>
<evidence type="ECO:0000256" key="3">
    <source>
        <dbReference type="ARBA" id="ARBA00022989"/>
    </source>
</evidence>
<proteinExistence type="inferred from homology"/>
<evidence type="ECO:0000259" key="8">
    <source>
        <dbReference type="Pfam" id="PF20684"/>
    </source>
</evidence>
<name>A0A9P4V4H6_9PLEO</name>
<dbReference type="GO" id="GO:0016020">
    <property type="term" value="C:membrane"/>
    <property type="evidence" value="ECO:0007669"/>
    <property type="project" value="UniProtKB-SubCell"/>
</dbReference>
<feature type="transmembrane region" description="Helical" evidence="7">
    <location>
        <begin position="51"/>
        <end position="74"/>
    </location>
</feature>
<feature type="region of interest" description="Disordered" evidence="6">
    <location>
        <begin position="359"/>
        <end position="396"/>
    </location>
</feature>
<accession>A0A9P4V4H6</accession>
<gene>
    <name evidence="9" type="ORF">EJ04DRAFT_86507</name>
</gene>
<evidence type="ECO:0000313" key="10">
    <source>
        <dbReference type="Proteomes" id="UP000799444"/>
    </source>
</evidence>
<keyword evidence="3 7" id="KW-1133">Transmembrane helix</keyword>
<feature type="transmembrane region" description="Helical" evidence="7">
    <location>
        <begin position="17"/>
        <end position="39"/>
    </location>
</feature>
<dbReference type="InterPro" id="IPR052337">
    <property type="entry name" value="SAT4-like"/>
</dbReference>